<reference evidence="1" key="1">
    <citation type="journal article" date="2020" name="Nature">
        <title>Giant virus diversity and host interactions through global metagenomics.</title>
        <authorList>
            <person name="Schulz F."/>
            <person name="Roux S."/>
            <person name="Paez-Espino D."/>
            <person name="Jungbluth S."/>
            <person name="Walsh D.A."/>
            <person name="Denef V.J."/>
            <person name="McMahon K.D."/>
            <person name="Konstantinidis K.T."/>
            <person name="Eloe-Fadrosh E.A."/>
            <person name="Kyrpides N.C."/>
            <person name="Woyke T."/>
        </authorList>
    </citation>
    <scope>NUCLEOTIDE SEQUENCE</scope>
    <source>
        <strain evidence="1">GVMAG-S-1017745-26</strain>
    </source>
</reference>
<dbReference type="EMBL" id="MN740586">
    <property type="protein sequence ID" value="QHU35313.1"/>
    <property type="molecule type" value="Genomic_DNA"/>
</dbReference>
<dbReference type="AlphaFoldDB" id="A0A6C0LYD3"/>
<sequence>MSHEILVFADGEKRMIKPAKYFKENFVLILLGLCQYNSDIKITPTIVHRDLQNNIIYFRDVLPVYSTSWDIYMNAVRFNSFTMDDLPELKRFINIIGGDAKVEKQIIEFEKKQVEDDLKYLNPKTPEDDLYNLYIFKKIRINNLTWNSVNEALKEYTITLMCENDTHSDGPYHWFRKDKY</sequence>
<organism evidence="1">
    <name type="scientific">viral metagenome</name>
    <dbReference type="NCBI Taxonomy" id="1070528"/>
    <lineage>
        <taxon>unclassified sequences</taxon>
        <taxon>metagenomes</taxon>
        <taxon>organismal metagenomes</taxon>
    </lineage>
</organism>
<evidence type="ECO:0000313" key="1">
    <source>
        <dbReference type="EMBL" id="QHU35313.1"/>
    </source>
</evidence>
<name>A0A6C0LYD3_9ZZZZ</name>
<protein>
    <submittedName>
        <fullName evidence="1">Uncharacterized protein</fullName>
    </submittedName>
</protein>
<accession>A0A6C0LYD3</accession>
<proteinExistence type="predicted"/>